<accession>A0A9P5PHS1</accession>
<sequence length="211" mass="23810">MWLGRRRMMVGSSWLWTKEWDDVLTGDEPLRKGNGQLSRWQLGLLLTHPPSGLSFVLPNPLHKPSRKKIPPASPIYPSVSLKRSALNADNDAFVVLDLDKAYMQPWNLALYMDTTVNTTEGIRFVMEKEDNIYPTALKAIITRNIRPLQDHKLARRPRPHLSSPTSQEELDVFSGSTRVAPFLVLQMVKSSCAYPELIDGNPAAHLVKNGQ</sequence>
<gene>
    <name evidence="1" type="ORF">BDP27DRAFT_1477842</name>
</gene>
<comment type="caution">
    <text evidence="1">The sequence shown here is derived from an EMBL/GenBank/DDBJ whole genome shotgun (WGS) entry which is preliminary data.</text>
</comment>
<name>A0A9P5PHS1_9AGAR</name>
<evidence type="ECO:0000313" key="2">
    <source>
        <dbReference type="Proteomes" id="UP000772434"/>
    </source>
</evidence>
<evidence type="ECO:0000313" key="1">
    <source>
        <dbReference type="EMBL" id="KAF9063626.1"/>
    </source>
</evidence>
<organism evidence="1 2">
    <name type="scientific">Rhodocollybia butyracea</name>
    <dbReference type="NCBI Taxonomy" id="206335"/>
    <lineage>
        <taxon>Eukaryota</taxon>
        <taxon>Fungi</taxon>
        <taxon>Dikarya</taxon>
        <taxon>Basidiomycota</taxon>
        <taxon>Agaricomycotina</taxon>
        <taxon>Agaricomycetes</taxon>
        <taxon>Agaricomycetidae</taxon>
        <taxon>Agaricales</taxon>
        <taxon>Marasmiineae</taxon>
        <taxon>Omphalotaceae</taxon>
        <taxon>Rhodocollybia</taxon>
    </lineage>
</organism>
<reference evidence="1" key="1">
    <citation type="submission" date="2020-11" db="EMBL/GenBank/DDBJ databases">
        <authorList>
            <consortium name="DOE Joint Genome Institute"/>
            <person name="Ahrendt S."/>
            <person name="Riley R."/>
            <person name="Andreopoulos W."/>
            <person name="Labutti K."/>
            <person name="Pangilinan J."/>
            <person name="Ruiz-Duenas F.J."/>
            <person name="Barrasa J.M."/>
            <person name="Sanchez-Garcia M."/>
            <person name="Camarero S."/>
            <person name="Miyauchi S."/>
            <person name="Serrano A."/>
            <person name="Linde D."/>
            <person name="Babiker R."/>
            <person name="Drula E."/>
            <person name="Ayuso-Fernandez I."/>
            <person name="Pacheco R."/>
            <person name="Padilla G."/>
            <person name="Ferreira P."/>
            <person name="Barriuso J."/>
            <person name="Kellner H."/>
            <person name="Castanera R."/>
            <person name="Alfaro M."/>
            <person name="Ramirez L."/>
            <person name="Pisabarro A.G."/>
            <person name="Kuo A."/>
            <person name="Tritt A."/>
            <person name="Lipzen A."/>
            <person name="He G."/>
            <person name="Yan M."/>
            <person name="Ng V."/>
            <person name="Cullen D."/>
            <person name="Martin F."/>
            <person name="Rosso M.-N."/>
            <person name="Henrissat B."/>
            <person name="Hibbett D."/>
            <person name="Martinez A.T."/>
            <person name="Grigoriev I.V."/>
        </authorList>
    </citation>
    <scope>NUCLEOTIDE SEQUENCE</scope>
    <source>
        <strain evidence="1">AH 40177</strain>
    </source>
</reference>
<dbReference type="EMBL" id="JADNRY010000142">
    <property type="protein sequence ID" value="KAF9063626.1"/>
    <property type="molecule type" value="Genomic_DNA"/>
</dbReference>
<dbReference type="Proteomes" id="UP000772434">
    <property type="component" value="Unassembled WGS sequence"/>
</dbReference>
<keyword evidence="2" id="KW-1185">Reference proteome</keyword>
<proteinExistence type="predicted"/>
<dbReference type="AlphaFoldDB" id="A0A9P5PHS1"/>
<protein>
    <submittedName>
        <fullName evidence="1">Uncharacterized protein</fullName>
    </submittedName>
</protein>